<dbReference type="EMBL" id="JBHMFI010000001">
    <property type="protein sequence ID" value="MFB9072186.1"/>
    <property type="molecule type" value="Genomic_DNA"/>
</dbReference>
<reference evidence="1 2" key="1">
    <citation type="submission" date="2024-09" db="EMBL/GenBank/DDBJ databases">
        <authorList>
            <person name="Sun Q."/>
            <person name="Mori K."/>
        </authorList>
    </citation>
    <scope>NUCLEOTIDE SEQUENCE [LARGE SCALE GENOMIC DNA]</scope>
    <source>
        <strain evidence="1 2">CCM 7609</strain>
    </source>
</reference>
<proteinExistence type="predicted"/>
<keyword evidence="2" id="KW-1185">Reference proteome</keyword>
<name>A0ABV5FZR9_9MICC</name>
<evidence type="ECO:0000313" key="1">
    <source>
        <dbReference type="EMBL" id="MFB9072186.1"/>
    </source>
</evidence>
<accession>A0ABV5FZR9</accession>
<dbReference type="Proteomes" id="UP001589575">
    <property type="component" value="Unassembled WGS sequence"/>
</dbReference>
<comment type="caution">
    <text evidence="1">The sequence shown here is derived from an EMBL/GenBank/DDBJ whole genome shotgun (WGS) entry which is preliminary data.</text>
</comment>
<evidence type="ECO:0000313" key="2">
    <source>
        <dbReference type="Proteomes" id="UP001589575"/>
    </source>
</evidence>
<protein>
    <recommendedName>
        <fullName evidence="3">Secreted protein</fullName>
    </recommendedName>
</protein>
<organism evidence="1 2">
    <name type="scientific">Citricoccus parietis</name>
    <dbReference type="NCBI Taxonomy" id="592307"/>
    <lineage>
        <taxon>Bacteria</taxon>
        <taxon>Bacillati</taxon>
        <taxon>Actinomycetota</taxon>
        <taxon>Actinomycetes</taxon>
        <taxon>Micrococcales</taxon>
        <taxon>Micrococcaceae</taxon>
        <taxon>Citricoccus</taxon>
    </lineage>
</organism>
<sequence length="108" mass="12036">MSWSPRGSQGEGLVSVRAIVMVSPVRMLSMVSAKAWSMSISSLSERTNTHHRVSASLCFNPASLSPSIAHVPSWASRRRPIYPTSWEKPSMSSWRDHVLPLKRCSRIS</sequence>
<gene>
    <name evidence="1" type="ORF">ACFFX0_13625</name>
</gene>
<evidence type="ECO:0008006" key="3">
    <source>
        <dbReference type="Google" id="ProtNLM"/>
    </source>
</evidence>